<dbReference type="Pfam" id="PF01547">
    <property type="entry name" value="SBP_bac_1"/>
    <property type="match status" value="1"/>
</dbReference>
<feature type="signal peptide" evidence="1">
    <location>
        <begin position="1"/>
        <end position="21"/>
    </location>
</feature>
<dbReference type="Proteomes" id="UP000319769">
    <property type="component" value="Unassembled WGS sequence"/>
</dbReference>
<evidence type="ECO:0000313" key="2">
    <source>
        <dbReference type="EMBL" id="KAA9155287.1"/>
    </source>
</evidence>
<dbReference type="PANTHER" id="PTHR43649">
    <property type="entry name" value="ARABINOSE-BINDING PROTEIN-RELATED"/>
    <property type="match status" value="1"/>
</dbReference>
<dbReference type="OrthoDB" id="9795467at2"/>
<dbReference type="Gene3D" id="3.40.190.10">
    <property type="entry name" value="Periplasmic binding protein-like II"/>
    <property type="match status" value="1"/>
</dbReference>
<dbReference type="RefSeq" id="WP_144757924.1">
    <property type="nucleotide sequence ID" value="NZ_VMNW02000058.1"/>
</dbReference>
<keyword evidence="3" id="KW-1185">Reference proteome</keyword>
<sequence length="429" mass="44945">MKFAKPAAVAALAVSLIAPLAACSSSDSGSGGVVHLTFRQFDPESEVTGLKTALDAWNAAHPNIQVELQTLSPNNAQQFAREANSGSGPDIDQIAYTDVSFLATPKILQPLDDLEKNDPLPGGTDGLLATDLTKIDGKTWAMPWTADTMALVYNQKALTAAGIAKPPATWEELAADAKQISSSSGGKTAGFCFPASGSATSAGWFAINYYLWSHGATLVKKDAAGNWSAGATKEQLTSAIQFFTDLFSSGAVSKANQAVQDYSDPSIVNGLANGSCAMTYEPPSTFTKLEQQATAAGTTVTTAPMPSGLTDGATHLGGRALGINRNTEHAEEAWQVIKYLMSADTFKTYTQYPANKTTLTQLSVPQSQQGYVQQLPHSQSFGRYIGSEMTVSSIEQLANQQFSSVYSGQSSAADAASALLDGLAKGLKG</sequence>
<dbReference type="PANTHER" id="PTHR43649:SF12">
    <property type="entry name" value="DIACETYLCHITOBIOSE BINDING PROTEIN DASA"/>
    <property type="match status" value="1"/>
</dbReference>
<dbReference type="InterPro" id="IPR006059">
    <property type="entry name" value="SBP"/>
</dbReference>
<dbReference type="AlphaFoldDB" id="A0A5N0UWH1"/>
<dbReference type="SUPFAM" id="SSF53850">
    <property type="entry name" value="Periplasmic binding protein-like II"/>
    <property type="match status" value="1"/>
</dbReference>
<proteinExistence type="predicted"/>
<keyword evidence="1" id="KW-0732">Signal</keyword>
<name>A0A5N0UWH1_9PSEU</name>
<feature type="chain" id="PRO_5039654744" evidence="1">
    <location>
        <begin position="22"/>
        <end position="429"/>
    </location>
</feature>
<reference evidence="2" key="1">
    <citation type="submission" date="2019-09" db="EMBL/GenBank/DDBJ databases">
        <authorList>
            <person name="Teo W.F.A."/>
            <person name="Duangmal K."/>
        </authorList>
    </citation>
    <scope>NUCLEOTIDE SEQUENCE [LARGE SCALE GENOMIC DNA]</scope>
    <source>
        <strain evidence="2">K81G1</strain>
    </source>
</reference>
<organism evidence="2 3">
    <name type="scientific">Amycolatopsis acidicola</name>
    <dbReference type="NCBI Taxonomy" id="2596893"/>
    <lineage>
        <taxon>Bacteria</taxon>
        <taxon>Bacillati</taxon>
        <taxon>Actinomycetota</taxon>
        <taxon>Actinomycetes</taxon>
        <taxon>Pseudonocardiales</taxon>
        <taxon>Pseudonocardiaceae</taxon>
        <taxon>Amycolatopsis</taxon>
    </lineage>
</organism>
<protein>
    <submittedName>
        <fullName evidence="2">Extracellular solute-binding protein</fullName>
    </submittedName>
</protein>
<dbReference type="EMBL" id="VMNW02000058">
    <property type="protein sequence ID" value="KAA9155287.1"/>
    <property type="molecule type" value="Genomic_DNA"/>
</dbReference>
<accession>A0A5N0UWH1</accession>
<comment type="caution">
    <text evidence="2">The sequence shown here is derived from an EMBL/GenBank/DDBJ whole genome shotgun (WGS) entry which is preliminary data.</text>
</comment>
<gene>
    <name evidence="2" type="ORF">FPZ12_030175</name>
</gene>
<evidence type="ECO:0000313" key="3">
    <source>
        <dbReference type="Proteomes" id="UP000319769"/>
    </source>
</evidence>
<evidence type="ECO:0000256" key="1">
    <source>
        <dbReference type="SAM" id="SignalP"/>
    </source>
</evidence>
<dbReference type="InterPro" id="IPR050490">
    <property type="entry name" value="Bact_solute-bd_prot1"/>
</dbReference>